<evidence type="ECO:0000256" key="4">
    <source>
        <dbReference type="ARBA" id="ARBA00022679"/>
    </source>
</evidence>
<dbReference type="InterPro" id="IPR003356">
    <property type="entry name" value="DNA_methylase_A-5"/>
</dbReference>
<gene>
    <name evidence="10" type="ORF">HKK74_37730</name>
</gene>
<comment type="caution">
    <text evidence="10">The sequence shown here is derived from an EMBL/GenBank/DDBJ whole genome shotgun (WGS) entry which is preliminary data.</text>
</comment>
<dbReference type="PRINTS" id="PR00507">
    <property type="entry name" value="N12N6MTFRASE"/>
</dbReference>
<keyword evidence="4" id="KW-0808">Transferase</keyword>
<dbReference type="InterPro" id="IPR038333">
    <property type="entry name" value="T1MK-like_N_sf"/>
</dbReference>
<evidence type="ECO:0000256" key="1">
    <source>
        <dbReference type="ARBA" id="ARBA00006594"/>
    </source>
</evidence>
<dbReference type="EMBL" id="JABVEC010000060">
    <property type="protein sequence ID" value="MBC6471185.1"/>
    <property type="molecule type" value="Genomic_DNA"/>
</dbReference>
<dbReference type="InterPro" id="IPR029063">
    <property type="entry name" value="SAM-dependent_MTases_sf"/>
</dbReference>
<evidence type="ECO:0000259" key="8">
    <source>
        <dbReference type="Pfam" id="PF02384"/>
    </source>
</evidence>
<keyword evidence="11" id="KW-1185">Reference proteome</keyword>
<dbReference type="GO" id="GO:0032259">
    <property type="term" value="P:methylation"/>
    <property type="evidence" value="ECO:0007669"/>
    <property type="project" value="UniProtKB-KW"/>
</dbReference>
<proteinExistence type="inferred from homology"/>
<name>A0ABR7M242_9ACTN</name>
<dbReference type="Proteomes" id="UP000805614">
    <property type="component" value="Unassembled WGS sequence"/>
</dbReference>
<evidence type="ECO:0000313" key="10">
    <source>
        <dbReference type="EMBL" id="MBC6471185.1"/>
    </source>
</evidence>
<keyword evidence="3 10" id="KW-0489">Methyltransferase</keyword>
<dbReference type="Gene3D" id="1.20.1260.30">
    <property type="match status" value="1"/>
</dbReference>
<dbReference type="SUPFAM" id="SSF53335">
    <property type="entry name" value="S-adenosyl-L-methionine-dependent methyltransferases"/>
    <property type="match status" value="1"/>
</dbReference>
<feature type="domain" description="DNA methylase adenine-specific" evidence="8">
    <location>
        <begin position="160"/>
        <end position="480"/>
    </location>
</feature>
<dbReference type="Gene3D" id="3.40.50.150">
    <property type="entry name" value="Vaccinia Virus protein VP39"/>
    <property type="match status" value="1"/>
</dbReference>
<dbReference type="Pfam" id="PF12161">
    <property type="entry name" value="HsdM_N"/>
    <property type="match status" value="1"/>
</dbReference>
<dbReference type="PANTHER" id="PTHR42933:SF3">
    <property type="entry name" value="TYPE I RESTRICTION ENZYME MJAVIII METHYLASE SUBUNIT"/>
    <property type="match status" value="1"/>
</dbReference>
<keyword evidence="5" id="KW-0949">S-adenosyl-L-methionine</keyword>
<evidence type="ECO:0000313" key="11">
    <source>
        <dbReference type="Proteomes" id="UP000805614"/>
    </source>
</evidence>
<dbReference type="PANTHER" id="PTHR42933">
    <property type="entry name" value="SLR6095 PROTEIN"/>
    <property type="match status" value="1"/>
</dbReference>
<sequence>MPDGGAHAVSAVDSLRYVTNDGLVPTIITRLFDAFWSAGISNPLEIVDQISHLLYLRELDRVQEHWEQRAVPSETPDREPIFAQDEQHLRWSHLIHLTPPHMYALMAEDVFPRLRSHAFKGLAYSQHVKDARFTIPTPSLLAKAVDLLEETLSAGDTAASDLYELLLAKVATAGASGTFRVPLHLTALMMALAEPGADDRVCDPTCGMGGLLTAAAQFVHRSSTDTAQVSGRLHGFDFDTTMLRLSSMRLALQGFEGADLRYRDNLLEGAGADGERYSVVLANPPLAGSVDYEAIAPELLELVRTKRSEILHLTVILRLMKPGGRAVVIVPAGLLFGSTAAHIELRRMLVDEHGLEAVVKLPSGAFKPYAGVSTAILFFVKDAGQADSVWFYDLKADGWSLDDRRVPLLTEDKLGLAPDSVLDAADHTRNNLPDLMRRWRLRQSSERRRDRSEQSFCVTRTEIAAEDYNLTLEHFRQIHEMQRAAQEGIRLGDFAQIFSGSVRSSDLDKKPDVTDTDGRRRVLTPTLLTDVLPDVAGLPVRADEREPPRRLRQGDIIGRDLVGTRHWTLVPSQYDGVQPGQGLIIIRLTQEDFPLEYVIAYLSSPLAEQQLPKYGTIPRIKAREMADIWIPKCDGDPSEIRASLAMLEEGEREAAHIQDELRRARIQIFESGSGSARRGRLDDAAAISSLTAQNLRRHNEPYKLFQESYPYAIARAVRKFRHSLSLAEKHEAAIQCAESLILSLGIMALALAADRGRQDLPAIAQWSQSVERGGVSLGHWMGAVKAVAEDARQHGEPAAGLVEATARKKGGKGLVADLDQLVTLRNKVRHGAGPRTRAELEKSLGRIEPLMLSSLAGCAFLARTRWVHTDRLQWLPSAGKFRVSGLALMGDHPDFATVTFDTAHPLADDRLYLITTHDAPLLLSPFCLLRDCPTCLAPELYYPDRMTSSTALLKSLDRGHELDSDSVFKALRELGTS</sequence>
<comment type="catalytic activity">
    <reaction evidence="7">
        <text>a 2'-deoxyadenosine in DNA + S-adenosyl-L-methionine = an N(6)-methyl-2'-deoxyadenosine in DNA + S-adenosyl-L-homocysteine + H(+)</text>
        <dbReference type="Rhea" id="RHEA:15197"/>
        <dbReference type="Rhea" id="RHEA-COMP:12418"/>
        <dbReference type="Rhea" id="RHEA-COMP:12419"/>
        <dbReference type="ChEBI" id="CHEBI:15378"/>
        <dbReference type="ChEBI" id="CHEBI:57856"/>
        <dbReference type="ChEBI" id="CHEBI:59789"/>
        <dbReference type="ChEBI" id="CHEBI:90615"/>
        <dbReference type="ChEBI" id="CHEBI:90616"/>
        <dbReference type="EC" id="2.1.1.72"/>
    </reaction>
</comment>
<dbReference type="InterPro" id="IPR022749">
    <property type="entry name" value="D12N6_MeTrfase_N"/>
</dbReference>
<dbReference type="GO" id="GO:0008168">
    <property type="term" value="F:methyltransferase activity"/>
    <property type="evidence" value="ECO:0007669"/>
    <property type="project" value="UniProtKB-KW"/>
</dbReference>
<keyword evidence="6" id="KW-0680">Restriction system</keyword>
<evidence type="ECO:0000256" key="3">
    <source>
        <dbReference type="ARBA" id="ARBA00022603"/>
    </source>
</evidence>
<dbReference type="InterPro" id="IPR051537">
    <property type="entry name" value="DNA_Adenine_Mtase"/>
</dbReference>
<evidence type="ECO:0000256" key="6">
    <source>
        <dbReference type="ARBA" id="ARBA00022747"/>
    </source>
</evidence>
<protein>
    <recommendedName>
        <fullName evidence="2">site-specific DNA-methyltransferase (adenine-specific)</fullName>
        <ecNumber evidence="2">2.1.1.72</ecNumber>
    </recommendedName>
</protein>
<accession>A0ABR7M242</accession>
<dbReference type="EC" id="2.1.1.72" evidence="2"/>
<evidence type="ECO:0000256" key="7">
    <source>
        <dbReference type="ARBA" id="ARBA00047942"/>
    </source>
</evidence>
<evidence type="ECO:0000259" key="9">
    <source>
        <dbReference type="Pfam" id="PF12161"/>
    </source>
</evidence>
<evidence type="ECO:0000256" key="5">
    <source>
        <dbReference type="ARBA" id="ARBA00022691"/>
    </source>
</evidence>
<organism evidence="10 11">
    <name type="scientific">Actinomadura alba</name>
    <dbReference type="NCBI Taxonomy" id="406431"/>
    <lineage>
        <taxon>Bacteria</taxon>
        <taxon>Bacillati</taxon>
        <taxon>Actinomycetota</taxon>
        <taxon>Actinomycetes</taxon>
        <taxon>Streptosporangiales</taxon>
        <taxon>Thermomonosporaceae</taxon>
        <taxon>Actinomadura</taxon>
    </lineage>
</organism>
<feature type="domain" description="N6 adenine-specific DNA methyltransferase N-terminal" evidence="9">
    <location>
        <begin position="30"/>
        <end position="147"/>
    </location>
</feature>
<evidence type="ECO:0000256" key="2">
    <source>
        <dbReference type="ARBA" id="ARBA00011900"/>
    </source>
</evidence>
<comment type="similarity">
    <text evidence="1">Belongs to the N(4)/N(6)-methyltransferase family.</text>
</comment>
<dbReference type="Pfam" id="PF02384">
    <property type="entry name" value="N6_Mtase"/>
    <property type="match status" value="1"/>
</dbReference>
<reference evidence="10 11" key="1">
    <citation type="submission" date="2020-06" db="EMBL/GenBank/DDBJ databases">
        <title>Actinomadura xiongansis sp. nov., isolated from soil of Baiyangdian.</title>
        <authorList>
            <person name="Zhang X."/>
        </authorList>
    </citation>
    <scope>NUCLEOTIDE SEQUENCE [LARGE SCALE GENOMIC DNA]</scope>
    <source>
        <strain evidence="10 11">HBUM206468</strain>
    </source>
</reference>
<dbReference type="CDD" id="cd02440">
    <property type="entry name" value="AdoMet_MTases"/>
    <property type="match status" value="1"/>
</dbReference>